<gene>
    <name evidence="2" type="ORF">CEUR00632_LOCUS9305</name>
</gene>
<accession>A0A7R9VB50</accession>
<sequence>MAGIGAHDPRTQAHVSLTYKTVQNQLTATRQHDMSEIYSTRQKAGGELLAKTAERTYRETSKVGSDPPPSDKPHFSRQATVLEQSVHPPFLSRDGRWDQNGVPHLLANTQSQAVTTIGKFDSTAGTQAPKAISAVHSYADISPVLTTEYVADSAPGEVSWQSTINQRGTAGVYEPSGPAVPSNAEAIVDSLRESAKTSFAGKQIGDPIARKTAVDAFWHSTGQAVHLRCLDVARAGPESRISTRATAGTPNCRLVGGKWRNLPRPVEGEQLYTDFYGRCDKEHANYYGRAYHYLPQ</sequence>
<reference evidence="2" key="1">
    <citation type="submission" date="2021-01" db="EMBL/GenBank/DDBJ databases">
        <authorList>
            <person name="Corre E."/>
            <person name="Pelletier E."/>
            <person name="Niang G."/>
            <person name="Scheremetjew M."/>
            <person name="Finn R."/>
            <person name="Kale V."/>
            <person name="Holt S."/>
            <person name="Cochrane G."/>
            <person name="Meng A."/>
            <person name="Brown T."/>
            <person name="Cohen L."/>
        </authorList>
    </citation>
    <scope>NUCLEOTIDE SEQUENCE</scope>
    <source>
        <strain evidence="2">CCMP219</strain>
    </source>
</reference>
<dbReference type="EMBL" id="HBEC01019845">
    <property type="protein sequence ID" value="CAD8289266.1"/>
    <property type="molecule type" value="Transcribed_RNA"/>
</dbReference>
<evidence type="ECO:0000313" key="2">
    <source>
        <dbReference type="EMBL" id="CAD8289266.1"/>
    </source>
</evidence>
<dbReference type="AlphaFoldDB" id="A0A7R9VB50"/>
<protein>
    <submittedName>
        <fullName evidence="2">Uncharacterized protein</fullName>
    </submittedName>
</protein>
<proteinExistence type="predicted"/>
<organism evidence="2">
    <name type="scientific">Chlamydomonas euryale</name>
    <dbReference type="NCBI Taxonomy" id="1486919"/>
    <lineage>
        <taxon>Eukaryota</taxon>
        <taxon>Viridiplantae</taxon>
        <taxon>Chlorophyta</taxon>
        <taxon>core chlorophytes</taxon>
        <taxon>Chlorophyceae</taxon>
        <taxon>CS clade</taxon>
        <taxon>Chlamydomonadales</taxon>
        <taxon>Chlamydomonadaceae</taxon>
        <taxon>Chlamydomonas</taxon>
    </lineage>
</organism>
<evidence type="ECO:0000256" key="1">
    <source>
        <dbReference type="SAM" id="MobiDB-lite"/>
    </source>
</evidence>
<name>A0A7R9VB50_9CHLO</name>
<feature type="region of interest" description="Disordered" evidence="1">
    <location>
        <begin position="56"/>
        <end position="75"/>
    </location>
</feature>